<dbReference type="InterPro" id="IPR036689">
    <property type="entry name" value="ESAT-6-like_sf"/>
</dbReference>
<reference evidence="2 3" key="1">
    <citation type="submission" date="2020-09" db="EMBL/GenBank/DDBJ databases">
        <title>Novel species in genus Gordonia.</title>
        <authorList>
            <person name="Zhang G."/>
        </authorList>
    </citation>
    <scope>NUCLEOTIDE SEQUENCE [LARGE SCALE GENOMIC DNA]</scope>
    <source>
        <strain evidence="2 3">ON-33</strain>
    </source>
</reference>
<dbReference type="NCBIfam" id="TIGR03930">
    <property type="entry name" value="WXG100_ESAT6"/>
    <property type="match status" value="1"/>
</dbReference>
<gene>
    <name evidence="2" type="ORF">IDF66_13595</name>
</gene>
<evidence type="ECO:0000256" key="1">
    <source>
        <dbReference type="RuleBase" id="RU362001"/>
    </source>
</evidence>
<dbReference type="Gene3D" id="1.10.287.1060">
    <property type="entry name" value="ESAT-6-like"/>
    <property type="match status" value="1"/>
</dbReference>
<name>A0ABR7WCV2_9ACTN</name>
<comment type="caution">
    <text evidence="2">The sequence shown here is derived from an EMBL/GenBank/DDBJ whole genome shotgun (WGS) entry which is preliminary data.</text>
</comment>
<evidence type="ECO:0000313" key="3">
    <source>
        <dbReference type="Proteomes" id="UP000602395"/>
    </source>
</evidence>
<dbReference type="SUPFAM" id="SSF140453">
    <property type="entry name" value="EsxAB dimer-like"/>
    <property type="match status" value="1"/>
</dbReference>
<dbReference type="EMBL" id="JACWMS010000002">
    <property type="protein sequence ID" value="MBD1320616.1"/>
    <property type="molecule type" value="Genomic_DNA"/>
</dbReference>
<dbReference type="RefSeq" id="WP_190267234.1">
    <property type="nucleotide sequence ID" value="NZ_BAABAD010000004.1"/>
</dbReference>
<dbReference type="InterPro" id="IPR010310">
    <property type="entry name" value="T7SS_ESAT-6-like"/>
</dbReference>
<comment type="similarity">
    <text evidence="1">Belongs to the WXG100 family.</text>
</comment>
<organism evidence="2 3">
    <name type="scientific">Gordonia hankookensis</name>
    <dbReference type="NCBI Taxonomy" id="589403"/>
    <lineage>
        <taxon>Bacteria</taxon>
        <taxon>Bacillati</taxon>
        <taxon>Actinomycetota</taxon>
        <taxon>Actinomycetes</taxon>
        <taxon>Mycobacteriales</taxon>
        <taxon>Gordoniaceae</taxon>
        <taxon>Gordonia</taxon>
    </lineage>
</organism>
<dbReference type="Proteomes" id="UP000602395">
    <property type="component" value="Unassembled WGS sequence"/>
</dbReference>
<accession>A0ABR7WCV2</accession>
<dbReference type="Pfam" id="PF06013">
    <property type="entry name" value="WXG100"/>
    <property type="match status" value="1"/>
</dbReference>
<keyword evidence="3" id="KW-1185">Reference proteome</keyword>
<evidence type="ECO:0000313" key="2">
    <source>
        <dbReference type="EMBL" id="MBD1320616.1"/>
    </source>
</evidence>
<proteinExistence type="inferred from homology"/>
<sequence>MDHFMVDLAELDGIVTLMRKFGKDAEAICRNVDKVVDNLHVSWTGKAADAHKQAHDRWVEGTREMQSALADLDATGRTAHTNYSAAVAANKGMWP</sequence>
<protein>
    <recommendedName>
        <fullName evidence="1">ESAT-6-like protein</fullName>
    </recommendedName>
</protein>